<feature type="domain" description="Carrier" evidence="8">
    <location>
        <begin position="4754"/>
        <end position="4829"/>
    </location>
</feature>
<feature type="compositionally biased region" description="Basic residues" evidence="7">
    <location>
        <begin position="7784"/>
        <end position="7801"/>
    </location>
</feature>
<feature type="domain" description="Carrier" evidence="8">
    <location>
        <begin position="973"/>
        <end position="1048"/>
    </location>
</feature>
<dbReference type="FunFam" id="3.30.300.30:FF:000010">
    <property type="entry name" value="Enterobactin synthetase component F"/>
    <property type="match status" value="2"/>
</dbReference>
<dbReference type="InterPro" id="IPR020802">
    <property type="entry name" value="TesA-like"/>
</dbReference>
<dbReference type="FunFam" id="3.30.300.30:FF:000015">
    <property type="entry name" value="Nonribosomal peptide synthase SidD"/>
    <property type="match status" value="2"/>
</dbReference>
<feature type="domain" description="Carrier" evidence="8">
    <location>
        <begin position="3161"/>
        <end position="3237"/>
    </location>
</feature>
<dbReference type="Proteomes" id="UP000183263">
    <property type="component" value="Unassembled WGS sequence"/>
</dbReference>
<dbReference type="FunFam" id="3.40.50.980:FF:000002">
    <property type="entry name" value="Enterobactin synthetase component F"/>
    <property type="match status" value="1"/>
</dbReference>
<feature type="region of interest" description="Disordered" evidence="7">
    <location>
        <begin position="7778"/>
        <end position="7801"/>
    </location>
</feature>
<keyword evidence="4" id="KW-0597">Phosphoprotein</keyword>
<keyword evidence="6" id="KW-0045">Antibiotic biosynthesis</keyword>
<dbReference type="GO" id="GO:0003824">
    <property type="term" value="F:catalytic activity"/>
    <property type="evidence" value="ECO:0007669"/>
    <property type="project" value="InterPro"/>
</dbReference>
<dbReference type="NCBIfam" id="TIGR01733">
    <property type="entry name" value="AA-adenyl-dom"/>
    <property type="match status" value="6"/>
</dbReference>
<feature type="domain" description="Carrier" evidence="8">
    <location>
        <begin position="5839"/>
        <end position="5913"/>
    </location>
</feature>
<dbReference type="NCBIfam" id="NF004282">
    <property type="entry name" value="PRK05691.1"/>
    <property type="match status" value="6"/>
</dbReference>
<dbReference type="SUPFAM" id="SSF56801">
    <property type="entry name" value="Acetyl-CoA synthetase-like"/>
    <property type="match status" value="6"/>
</dbReference>
<proteinExistence type="inferred from homology"/>
<protein>
    <submittedName>
        <fullName evidence="9">Non-ribosomal peptide synthase domain TIGR01720/amino acid adenylation domain-containing protein</fullName>
    </submittedName>
</protein>
<dbReference type="PROSITE" id="PS00012">
    <property type="entry name" value="PHOSPHOPANTETHEINE"/>
    <property type="match status" value="6"/>
</dbReference>
<keyword evidence="10" id="KW-1185">Reference proteome</keyword>
<dbReference type="InterPro" id="IPR023213">
    <property type="entry name" value="CAT-like_dom_sf"/>
</dbReference>
<evidence type="ECO:0000256" key="7">
    <source>
        <dbReference type="SAM" id="MobiDB-lite"/>
    </source>
</evidence>
<dbReference type="PROSITE" id="PS00455">
    <property type="entry name" value="AMP_BINDING"/>
    <property type="match status" value="4"/>
</dbReference>
<evidence type="ECO:0000256" key="3">
    <source>
        <dbReference type="ARBA" id="ARBA00022450"/>
    </source>
</evidence>
<dbReference type="PROSITE" id="PS50075">
    <property type="entry name" value="CARRIER"/>
    <property type="match status" value="6"/>
</dbReference>
<dbReference type="EMBL" id="FNDN01000001">
    <property type="protein sequence ID" value="SDH30826.1"/>
    <property type="molecule type" value="Genomic_DNA"/>
</dbReference>
<evidence type="ECO:0000313" key="10">
    <source>
        <dbReference type="Proteomes" id="UP000183263"/>
    </source>
</evidence>
<dbReference type="CDD" id="cd17646">
    <property type="entry name" value="A_NRPS_AB3403-like"/>
    <property type="match status" value="2"/>
</dbReference>
<name>A0A1G8BC77_9NOCA</name>
<dbReference type="CDD" id="cd19543">
    <property type="entry name" value="DCL_NRPS"/>
    <property type="match status" value="2"/>
</dbReference>
<dbReference type="Pfam" id="PF00501">
    <property type="entry name" value="AMP-binding"/>
    <property type="match status" value="6"/>
</dbReference>
<dbReference type="Pfam" id="PF00975">
    <property type="entry name" value="Thioesterase"/>
    <property type="match status" value="1"/>
</dbReference>
<evidence type="ECO:0000256" key="2">
    <source>
        <dbReference type="ARBA" id="ARBA00006432"/>
    </source>
</evidence>
<dbReference type="PANTHER" id="PTHR45527:SF1">
    <property type="entry name" value="FATTY ACID SYNTHASE"/>
    <property type="match status" value="1"/>
</dbReference>
<sequence>MSTAQRGMWFAQQLAGDTPLTIAQFVEVDGYVDVATLSRASSAAGREFGSAFLRLVKVDGEPWQYVDRSLDIGVDHHDFRSADDPEAAAREWMRNEYASPVDLFRDRLVYSAALQLGDRRWFWYCRIHHIAIDGYGAMALMNRIAERYTAAIEGREPTPSKARDLVEVYEDDVAYRDSDRFRKDREYWLERTADLPGPLSLAGRGDQVESHATVASAALPPRTARRLDDSVEQGISGAAPSVIAAFAAFLSLMTAEDDVVLSVPVSARTTAKLRQSGGMTSNIVPLRLRVDRETTVGGLLAAVQLELTGALRRQRYRHEDMRRDMGSSGEQRGFFGPSVNIMMFHSEIRLGEAQGRLNILTTGPVEDLSVNLYPSVAGDTLHVDFEGNPHLYSQEVLAGHHERFFRLFDRFLHADPEHPVWDLDVLTEDERDTLAPARGPADLGFVPLADLLTEAAARDPERPALRSGGRSLSYRDLDRASNRLARRLIAQGAAPGTFVAVAVPRSFESVCAIWAVAKTGAAFLPIDPQLPSARIGHMLADSRPVLGLTVPGHADDMAAIDTAGVDLPWANVDVDALIAGASSGDTDAGPIDADAGPIDTDAGPITDAERARAVLADDAAYAIYTSGTTGLPKGVVVAQRGLADYFAAQPEVAEVDGDARTLHFSSPSFDASVLDYALAFGAGATMVIVPPSVYGGDELTALMRDESVTHAFITPAALSSVDDEQLPELRTVLVGGEASSAELVSRWATGRRMVNAYGPTETTVVAVHAAPLRPHEPVPIGTPIRGAHVVVLDARLRPVPVGVSGELYIGGAGVARGYRNRPALTAHRFVADPYGEPGARLYRSGDVVRWTEAGVLEYLGRSDFQVKIRGFRIELGEIDAVLGAHEGVDFVATLGHTDPASGLENLVAYVLPHAGVTLDPAELAQFAAESLPRYMVPAAVTILDTVPLTSSGKLDRAALPDPVFLARSHEYRPPVTATEHLVAEVYAEVLGAERIGLDDGFFDLGGNSLVATRVVSRLNSALGADVGVRALFEAPTVQALAARFDSASAVDPRPMLRARPRPSVIPLSPAQQRIWFLSRLDPDSPAYNLPFAVRMRGAVDVVALEQALADVLDRHESLRTVFPDSPEGPRQDVRAVAEAAPRLRPVSVDEAELGRLLLDSAARGFDVTRELPVRAQLWRLTDDEYVLGMVVHHIAADGWSLGPLGRDVMVAYAARTRGEQPAWSPLPVQYADYALWQRAVLGDESDPGSVAAGQIEFWTRVLADAPPELELPLDRPRPAEQSYRGDRVEFTIPGHVHAELEELARRRQSSLFMVLHSALAVLLRRIGAGEDVLVGTPVAGRGEKGLDELIGMFVNTVVLRTHIDTAASFAEVLDGVRDADLLALGHAEVPFERLVEVLDPPRAAGRHPLFQVMLSVENLGTGEFSLADLDVATEEIDAGLAKFDLQLTISDPGAAGTSSEVPAVFSYATDLFDRTTVERLVDSLQRILAAVADAPDRAVGDIDILDPADAAALTPVSGPAATGPAQTLPQILAEAAAGDPAAPAVRYEGHSLSYGELEQRARRIATVLSAHGAGPDTFVAVGIPRSLDSVVAMWAVAFSGAAFLPVDPNYPAERIATMVADSGAVVGVTTAEQRGSLPDTLEWLDLHAIAAAAPGAPGAPGADDSDADSDADGDGLTLDHAAYLLYTSGSTGVPKGVVVTHRGLAGFADEQRDRYGVTKASRPLHLSSPSFDAAVLDLLLAARAGAELIVAPASMYADEPLRELMIRERVTHTFITPSVLGTMDPEGLTELEAVSAGGEAVSSETVRRWAPGRRLYNGYGPTETTIMSNISAPLEPGARITVGGPIRGMSAMVLDQRLRPVPIGVPGELYLAGPGLARGYHRRHGLTAERFVAHPHGRPGERMYRTGDIVRWTAEFTVEYVGRADSQVKLRGQRIELGEIESALSRHPDVSSAVVRVYRADDGDERGGQESLVGYVVPDRLSEYSANAPAGSAIDPGEPAIDIESVLAHVARSVPRHMVPLTLIPLDRLPLTVNGKLDTRALPAPEPVAEREFVAPRTATERAVAAVFAEVLDREVGAFDDFFDLGGNSLIATRVIARVGEALGVDLRVRELFDAPTVAALAERVDGLARSTSGQPPLVAGPRPEQIPLAPAQQRMWFVNQYDTSSPAYNIAFGIRLTGDLDAAALRLAVTDVLDRHESLRTVYPSVSGTPTQVVLPTVHVAQPLTPVVVGDTDDLTARLGTLASTGFDVASEVPVRAALYRLPAAPGRDAEHVLALVIHHIAGDGASMAVLARDLMTSYAARSTGAAPQWTPLAVQYADYALWQRDRLGNEDDPETELGRQLEFWKRTLADAPDQIELPTDLPRPQQQSLRGGFVPVQLDAATHGALAGIAAGSDATVFMAVHAALAVLLGRLGATDDVVIGTPTAGRGAAALDDLVGMFVGTLALRTRVEPDTTFRDLLTRVREGDLDAFAHADVPFEHLVEALDVPRSTSHSPVFQVMLSFQNLAPVRLELPSLVVEQVDVELDTAQFDLTLTLAERHDADGHPAGLEGTLNYASDLFTRDGAQALADRFIRLVHGVVANPNVLVGEVDLLTADERRTPPAVPERVDLPPTTVPELLRQQVDRTPDAVALVFGDQAFGDHASGERLTYREFDRRVNRLARHLVAHGVGPETVVAIAMERSLDMVVSMYATLAAGGGYVPVEPSDPQERRAYVLDTAAPVCVLTTREHADLFGGDGNGATVSSSGAAVIAVDELDTSARSDEPLTDDDRHAPLRPSNTAYIIFTSGSTGRPKGVQIPHRGLVNQMRWMSRAYEMGPDDVVLHKTPFTFDVSVWELFVPVYVGARIVVARPGGHRDPAYLTEVMHRESVTLTGFVPSMLAAMLGDPDLALPDTVRHVFSGGEALGPDVAARFRGANSAVLHNMYGPTEVTITSTGHRCGDDDPAANIPIGEPVWNTPAYVLDSRLQPVPPGVAGELYLAGVQLARGYVAKPDLTAGRFVPDPFGEAGDRMYRTGDVVRWRRTRTGRHELEYLGRSDFQVKIRGLRIEIGEIEAVLSAVAGVDRVAVLARSDGPAAPGGGKYLAAYVVPRPDAAIDGVVPGAAIDVAELRAAAERALPEYMVPAAFVVLDKLPLTSIGKLDRAALPVPEHAEPAVRAPSRAPSTDTERLVAELFAEVLGLEEADLGADDSFFALGGDSIVSIQLVSRARARGLSFSPRDVFEAKTVAGIARVATAHGAGDAPVVVPELPGGPVGDVDLTPIVHEMLDRGRYRRFTQALVLHLPDGVETEHLVAAAGALVDTHDVLRSRLVAADGPEGATWEVLPGGVGGDGGAVDAAAMVRVVDWDAATAPDTERRESVQRELDAAADRIDPAAGVLLHMVYLRATAGSGTTGSDTTGTTGSGTAGADRLLVVIHHLAVDGVSWRILVPDLGAAWAAAAAGAAPTLEPEGTSFRRWARGLSEGARTPQRRGEVELWQGMLDGPDPVLGERRLDPAVDTASSTAHLRVEVPADVSAAVLTTLPGAYRGGANDGLLTALALAVARWRRARGNDHDSTLVTLEGHGREEDALPGADLSRTVGWFTTVFPMRLDLTGIDIDDAFAGGPSAGAAVKRVKEQLAAVPDHGIGYGLLRHLDSGSGAVLTDYARPQIGFNYLGRVLVPGGSSAGGPGSVGNTAAAGPFTPDGTLDVGGTSDDSLAAASVLDINAVATERGGDGPVVSATFSYVRDVLGADDARQLADLWTEALAALAEHASRPDAGGLTPSDLDLVHLAQADIDRLEAAYPALTDVWPLSPLQQGLLFHAQIADPQTDVYTVQLSVDLEGHVDADRLRRCGQALLDRHPHLSAAFTVTDSGETVQVVGDSVELPWRVVDFVDADYPERVRGPQREIDADRAAGFDMSTPPLLRFLLLRLEPDVYRLVITNHHILLDGWSTPLFVKELLVLYATGADTTMLPATRSFRDYLAWLHEQDPQQSLDAWRQLLDGVDEPTTVASPGADAHADVADPTAPIDVRFDADVTARLESIAREYGVTINTMVQTSWAVALATVTGRDDVVFGATVSGRPPQIDGVESMLGLFINTLPVRVRLRASETLVELLERVQAEQSAMLDHHHVGLAEIQDTAGVGALFDTLTVFESYPVDRGGFSEATDIAGMRVTGIHGEDATHYPLTLTASMEPNLAFTVRARAGAVEPMAAIGAASIASRMLRTIAADPRLPLARVDLLDESEHETHRAWNATAHDLVLPIGPVEDATDLVTLLRAQADRTPDAPAVGDENAELTYREFDARVERLAAELAASGVVPGSVVGVAMERSNDLVSAIHAVLRAGAAYLPIDPDHPADRIAYVLETARPVLVLTGGSPIELPDTVRRIDAATVLRTDPANRTDARLGRETAVSVRPDDRAYVIFTSGSTGRPKGVAVSHRAIVNRLAWMQSEYPLDGSDVVLQKTPVTFDVSVWELFWPLIVGARLAVAAPGGHRDPAYLAEEIRRRGVTTAHFVPSMLEAFVAEPSVSECSSLRQVFASGEALPARVAQRLRASTGARMHNLYGPTEAAVDVTYHEVGDDDATVVPIGVPVWNTRVHVLDRRLRAVPVGIVGELYLSGVQLARGYVARPELTADRFVANPFAEGERMYRTGDLVRRRGDGALEYLGRSDFQVKLRGQRIELGEIEAALAAHPEVEQSVVTVHTDALGEQSLVAYLRRAAGATEPVDFPEHLRSRIPAYMVPGYFIELDEFPVTANGKLDRKALPAPEVVGREYRAPRTAAERLVADTVADILGLARVGLDDDFFALGGNSLTATRLAARLAAAQGRRVSVREVFDAGVVASLAAVMGSAEDQDVSAADAATTGAPGSEATAVLGALPRPERIPLSPAQSRMWFVNQYDTASAAYNLPVAFRLTGNLDVAALRAAIVDVVDRHESLRTVYPNSVDGPWQRILGVGSEEVVAALDLSPRVVSAGSVVGEIAGVASSGFDVTVDVPVRVRLFESGVGEYVLVLVAHHISADGASMAPLARDVMVAYEARARGGVPGWVPLPVQYADYALWQRELLGEESDPGSLAAEQVAFWERALAGVPDRLDLPFDRPRPTVRSLRGASHGFTVPASVHREVVALARRRGVTPFMVLHAALATTLARLSGTDDIAIGTPVAGRGASHLDELVGMFVNTLVLRTQFDPGMTFEELLAQVRAGDLAAFAHADVPFERLVDVLEPVRSTAHTPLFQVLLALQNVDRTDFELPGLTVSGVEADSGASQFDLQFILSDGYGPDGDPEEIVGTLTYATDLFDASTAHVVAARFVRVLDTLVARPDAPVEAADLLTSDERAALVSIRGGEAARPQLLHEIFAAAVAASGGDRTAVVADGVATTYRELDAASNRLARTLVRGGVRPGTFVPVALPRSLESIIAIWAVAKAGGAFLPVDPEYPQNRITHMVRDSGAALGLTTPDRRSALPDDVDWWYVDSALLLSEGNSADDPEDHTAAPLTDADRWAPVRADDIAYAIYTSGSTGVPKGVAVSHRGIASLVHEQLETLRLGPQARVLHVASPSFDASVYEWLMAFGAAATLVVSPPSVYAGDDLAALLRREEITHAVITPAVLRSVDPNGLDALKVLVTAGDACPPDLVPRWVPDDGHRAMFNAYGPSEATVMSTISAPLVPGEPIDIGGPTRGFRVLVLDTRLRPVPVGVPGELYLSGPGLARGYHGRAQLTSSSFVADPFGSGERMYRTGDLVRWQRGHTLEFVGRVDHQVKIRGLRIEIGEVESVLASHPDVASATVLARDDRPAGRYLAGYLVPRPGATVDVDDVRQQAAETLPEYMVPAGFVVLETLPLTPAGKLDRRALPAPDQGADAPVSRAPEGAVETTLAQLFAEVLGLDSVGAEDSFFGLGGDSIVSIQLVSRAKALGLAFTPRDVFERKTVAALAQVAVPSDESGERIVPELPGGGVGRFPATPIMRWFLGRGGPTGRFAQAALLHAPADATWERLTATIAGLVNRHDMLRARLIAPHSIDADDAAPSVEVPAPGTVDPATLLHRVETEHRPGTAEFELFVQEQLDAGAGRLDPESAVMAQFVWVTPAGDDPDRSRDGRILVIIHHLAVDGVSWRVLVPDLATAWHHLDDPDAQPLAPVGTSFRTWASTLADVATAPERTAEIGYWRSVVETEEPDLGTRRLDPEVDVAGTADRIQVELDSALTESLLTTVPAAARTGVDTGLLAALALAVAGWRREQGAGHREIASGDIASGADAVSTVVHLEAHGREEEAIAHDEADRADLGRTVGWFTTLFPVRLEARDEVADTLKAVKEQLLSVPARGIGYGMLRYLAEAPELREAPEPQISFNYLGRVSSGDTGDSAWLPDHESGDFGGAHDEAMPMAALVEINAVVVDTPHGPKLHATWTFAPGAMARETVSALAERWSEALRQLVEHASAAGRVGFTPSDLPLVSLDQPAIERIEDHYGDVADVWPLSPLQEGLLFHALLARGSFDGSRRAPDADDRDADDRADAYTVQLTLDLAGTVDADRLRRAGQIMLDRHANLRTAFTRSSGEPIQVVLDRVELPWREVDLAPLDESAREAELNRIVAADRAAGFDMETPPLIRFLLVRTAPDRARLVITNHHILLDGWSTPLLVKELLIGYVTDNASGVLPRVRPYRDFLDWLSRQDRTASGAAWREALAGVDEPTLLVPAGADAGATPAEVPRRQTISLDAEATEEIDRLTRRLGVTVNTVIQTAWAAVLAGQTGREDVVFGATVSGRPADIADIETMVGLFVNTLPVRVRLDPAETLAELLTRIQREQSALLDHHYLGLADIQQEAGAAAVFDTITVYESYPVDQAGLSEESDLGGMRVLRAEGVDSTHYPMSVVASRDDRLHVRVDHLPSLIDDAVAQSMVARLERALHAFTGSLDVRLDAVDLLGAGERERFVPARGEAALPPQTLAQVLTAAVDGGAAGGGGGTDTARDRPAIVLDDVEVSYRDLDARSTTLARALRRYGVGPDTMVAVALPRSVESVLCLWAVAKAGGTFVPVDPRYPRERIEAMVSDSAIGIGITSPELQGILPAQVRWIFPDALAEPDAPAEPESAPVHPEHLAYVIYTSGSTGRPKGVEVPHRGIVNLAADVRDRFSVGAGSRVLHFASPSFDASLFEVLIAVSAGATVVIAPPTVLGGAELAELIRRQRVTHAFMTPSALASMDPESLGELRTIVVGGEACPPELIGRFTAAGRTLVNGYGPSEGTIAATLSDPMTPGSVVPIGSAVRGFELLVLDNRLRPVPAGVTGELYLAGPALARGYAGRADLTSDRFVPNPFGANGSRMYRTGDLVRWIDRDERAGAPRTGPVLEYVGRSDFQIKVRGFRIELGEIDAALASHPAVEFAATIGHRPAHGDTVLVSYVLPAAGRDVDAETLTAHVAAAVPAYMVPARVVVLDEIPLTPAGKLDRRALPEPDLSEYRREYTEPRTATERAVAEVFAEVLGMERVGAEDDFFALGGNSLSATRVAGLLGERSGHSVPVQAVLTTPAVSGLAALLDTPDAAESVPRGLDVLLPLRVPQSEEPVHGARDDEGTVAPLFCVHSVVGLAWSYAGLARHLGEDRPVYGLQSPYVCEGEPIESIGDLAERYVREIRAVSPHGPYHLLGWSLGGVVAHEVAVRLQEQGEEVALLAMLDSYAAGREDTETFEPATLTEVLGGFADVPGLGSTQQGTGADPTFETVAAQVESMGLFSRDVLGRIRHSFEAAPALLDAHPARVFRGDIVFFTATGHGAGRRDPALTWKPWVAGDVHRYAVEATHWDMTTPQALDRIGPTVRAHLSQGQGRHRRRLHGGGARHARGS</sequence>
<dbReference type="NCBIfam" id="TIGR01720">
    <property type="entry name" value="NRPS-para261"/>
    <property type="match status" value="2"/>
</dbReference>
<dbReference type="SUPFAM" id="SSF53474">
    <property type="entry name" value="alpha/beta-Hydrolases"/>
    <property type="match status" value="1"/>
</dbReference>
<feature type="domain" description="Carrier" evidence="8">
    <location>
        <begin position="7428"/>
        <end position="7503"/>
    </location>
</feature>
<dbReference type="InterPro" id="IPR020845">
    <property type="entry name" value="AMP-binding_CS"/>
</dbReference>
<dbReference type="FunFam" id="3.40.50.980:FF:000001">
    <property type="entry name" value="Non-ribosomal peptide synthetase"/>
    <property type="match status" value="3"/>
</dbReference>
<dbReference type="GO" id="GO:0031177">
    <property type="term" value="F:phosphopantetheine binding"/>
    <property type="evidence" value="ECO:0007669"/>
    <property type="project" value="InterPro"/>
</dbReference>
<dbReference type="Pfam" id="PF00668">
    <property type="entry name" value="Condensation"/>
    <property type="match status" value="8"/>
</dbReference>
<dbReference type="Gene3D" id="2.30.38.10">
    <property type="entry name" value="Luciferase, Domain 3"/>
    <property type="match status" value="6"/>
</dbReference>
<dbReference type="GO" id="GO:0017000">
    <property type="term" value="P:antibiotic biosynthetic process"/>
    <property type="evidence" value="ECO:0007669"/>
    <property type="project" value="UniProtKB-KW"/>
</dbReference>
<dbReference type="CDD" id="cd19540">
    <property type="entry name" value="LCL_NRPS-like"/>
    <property type="match status" value="3"/>
</dbReference>
<dbReference type="GO" id="GO:0008610">
    <property type="term" value="P:lipid biosynthetic process"/>
    <property type="evidence" value="ECO:0007669"/>
    <property type="project" value="UniProtKB-ARBA"/>
</dbReference>
<comment type="similarity">
    <text evidence="2">Belongs to the ATP-dependent AMP-binding enzyme family.</text>
</comment>
<dbReference type="FunFam" id="1.10.1200.10:FF:000005">
    <property type="entry name" value="Nonribosomal peptide synthetase 1"/>
    <property type="match status" value="1"/>
</dbReference>
<dbReference type="SUPFAM" id="SSF52777">
    <property type="entry name" value="CoA-dependent acyltransferases"/>
    <property type="match status" value="16"/>
</dbReference>
<dbReference type="InterPro" id="IPR000873">
    <property type="entry name" value="AMP-dep_synth/lig_dom"/>
</dbReference>
<dbReference type="GO" id="GO:0043041">
    <property type="term" value="P:amino acid activation for nonribosomal peptide biosynthetic process"/>
    <property type="evidence" value="ECO:0007669"/>
    <property type="project" value="TreeGrafter"/>
</dbReference>
<dbReference type="InterPro" id="IPR025110">
    <property type="entry name" value="AMP-bd_C"/>
</dbReference>
<organism evidence="9 10">
    <name type="scientific">Rhodococcus triatomae</name>
    <dbReference type="NCBI Taxonomy" id="300028"/>
    <lineage>
        <taxon>Bacteria</taxon>
        <taxon>Bacillati</taxon>
        <taxon>Actinomycetota</taxon>
        <taxon>Actinomycetes</taxon>
        <taxon>Mycobacteriales</taxon>
        <taxon>Nocardiaceae</taxon>
        <taxon>Rhodococcus</taxon>
    </lineage>
</organism>
<dbReference type="GO" id="GO:0044550">
    <property type="term" value="P:secondary metabolite biosynthetic process"/>
    <property type="evidence" value="ECO:0007669"/>
    <property type="project" value="UniProtKB-ARBA"/>
</dbReference>
<dbReference type="GO" id="GO:0005737">
    <property type="term" value="C:cytoplasm"/>
    <property type="evidence" value="ECO:0007669"/>
    <property type="project" value="TreeGrafter"/>
</dbReference>
<dbReference type="InterPro" id="IPR029058">
    <property type="entry name" value="AB_hydrolase_fold"/>
</dbReference>
<dbReference type="InterPro" id="IPR001031">
    <property type="entry name" value="Thioesterase"/>
</dbReference>
<dbReference type="InterPro" id="IPR010060">
    <property type="entry name" value="NRPS_synth"/>
</dbReference>
<dbReference type="Pfam" id="PF00550">
    <property type="entry name" value="PP-binding"/>
    <property type="match status" value="6"/>
</dbReference>
<keyword evidence="5" id="KW-0677">Repeat</keyword>
<dbReference type="Pfam" id="PF13193">
    <property type="entry name" value="AMP-binding_C"/>
    <property type="match status" value="6"/>
</dbReference>
<dbReference type="InterPro" id="IPR009081">
    <property type="entry name" value="PP-bd_ACP"/>
</dbReference>
<dbReference type="InterPro" id="IPR045851">
    <property type="entry name" value="AMP-bd_C_sf"/>
</dbReference>
<dbReference type="Gene3D" id="1.10.1200.10">
    <property type="entry name" value="ACP-like"/>
    <property type="match status" value="5"/>
</dbReference>
<dbReference type="SMART" id="SM00823">
    <property type="entry name" value="PKS_PP"/>
    <property type="match status" value="6"/>
</dbReference>
<evidence type="ECO:0000259" key="8">
    <source>
        <dbReference type="PROSITE" id="PS50075"/>
    </source>
</evidence>
<dbReference type="FunFam" id="3.40.50.12780:FF:000012">
    <property type="entry name" value="Non-ribosomal peptide synthetase"/>
    <property type="match status" value="2"/>
</dbReference>
<dbReference type="Gene3D" id="3.40.50.980">
    <property type="match status" value="12"/>
</dbReference>
<dbReference type="OrthoDB" id="5475787at2"/>
<dbReference type="UniPathway" id="UPA00011"/>
<dbReference type="FunFam" id="1.10.1200.10:FF:000016">
    <property type="entry name" value="Non-ribosomal peptide synthase"/>
    <property type="match status" value="2"/>
</dbReference>
<dbReference type="NCBIfam" id="NF003417">
    <property type="entry name" value="PRK04813.1"/>
    <property type="match status" value="7"/>
</dbReference>
<dbReference type="Gene3D" id="3.30.300.30">
    <property type="match status" value="6"/>
</dbReference>
<reference evidence="9 10" key="1">
    <citation type="submission" date="2016-10" db="EMBL/GenBank/DDBJ databases">
        <authorList>
            <person name="de Groot N.N."/>
        </authorList>
    </citation>
    <scope>NUCLEOTIDE SEQUENCE [LARGE SCALE GENOMIC DNA]</scope>
    <source>
        <strain evidence="9 10">DSM 44892</strain>
    </source>
</reference>
<evidence type="ECO:0000256" key="6">
    <source>
        <dbReference type="ARBA" id="ARBA00023194"/>
    </source>
</evidence>
<accession>A0A1G8BC77</accession>
<dbReference type="SUPFAM" id="SSF47336">
    <property type="entry name" value="ACP-like"/>
    <property type="match status" value="6"/>
</dbReference>
<dbReference type="InterPro" id="IPR036736">
    <property type="entry name" value="ACP-like_sf"/>
</dbReference>
<dbReference type="InterPro" id="IPR001242">
    <property type="entry name" value="Condensation_dom"/>
</dbReference>
<comment type="cofactor">
    <cofactor evidence="1">
        <name>pantetheine 4'-phosphate</name>
        <dbReference type="ChEBI" id="CHEBI:47942"/>
    </cofactor>
</comment>
<dbReference type="SMART" id="SM00824">
    <property type="entry name" value="PKS_TE"/>
    <property type="match status" value="1"/>
</dbReference>
<evidence type="ECO:0000313" key="9">
    <source>
        <dbReference type="EMBL" id="SDH30826.1"/>
    </source>
</evidence>
<dbReference type="InterPro" id="IPR006162">
    <property type="entry name" value="Ppantetheine_attach_site"/>
</dbReference>
<dbReference type="InterPro" id="IPR010071">
    <property type="entry name" value="AA_adenyl_dom"/>
</dbReference>
<dbReference type="Gene3D" id="3.30.559.10">
    <property type="entry name" value="Chloramphenicol acetyltransferase-like domain"/>
    <property type="match status" value="8"/>
</dbReference>
<evidence type="ECO:0000256" key="1">
    <source>
        <dbReference type="ARBA" id="ARBA00001957"/>
    </source>
</evidence>
<feature type="domain" description="Carrier" evidence="8">
    <location>
        <begin position="2055"/>
        <end position="2129"/>
    </location>
</feature>
<dbReference type="Gene3D" id="3.40.50.1820">
    <property type="entry name" value="alpha/beta hydrolase"/>
    <property type="match status" value="1"/>
</dbReference>
<dbReference type="FunFam" id="2.30.38.10:FF:000001">
    <property type="entry name" value="Non-ribosomal peptide synthetase PvdI"/>
    <property type="match status" value="2"/>
</dbReference>
<dbReference type="Gene3D" id="3.30.559.30">
    <property type="entry name" value="Nonribosomal peptide synthetase, condensation domain"/>
    <property type="match status" value="8"/>
</dbReference>
<keyword evidence="3" id="KW-0596">Phosphopantetheine</keyword>
<evidence type="ECO:0000256" key="5">
    <source>
        <dbReference type="ARBA" id="ARBA00022737"/>
    </source>
</evidence>
<evidence type="ECO:0000256" key="4">
    <source>
        <dbReference type="ARBA" id="ARBA00022553"/>
    </source>
</evidence>
<dbReference type="GO" id="GO:0072330">
    <property type="term" value="P:monocarboxylic acid biosynthetic process"/>
    <property type="evidence" value="ECO:0007669"/>
    <property type="project" value="UniProtKB-ARBA"/>
</dbReference>
<dbReference type="PANTHER" id="PTHR45527">
    <property type="entry name" value="NONRIBOSOMAL PEPTIDE SYNTHETASE"/>
    <property type="match status" value="1"/>
</dbReference>
<gene>
    <name evidence="9" type="ORF">SAMN05444695_101826</name>
</gene>
<dbReference type="InterPro" id="IPR020806">
    <property type="entry name" value="PKS_PP-bd"/>
</dbReference>